<dbReference type="AlphaFoldDB" id="A0A4D7B3K8"/>
<protein>
    <recommendedName>
        <fullName evidence="3">Alpha/beta hydrolase</fullName>
    </recommendedName>
</protein>
<dbReference type="KEGG" id="pstg:E8M01_31520"/>
<proteinExistence type="predicted"/>
<dbReference type="RefSeq" id="WP_136963778.1">
    <property type="nucleotide sequence ID" value="NZ_CP039690.1"/>
</dbReference>
<dbReference type="GO" id="GO:0008374">
    <property type="term" value="F:O-acyltransferase activity"/>
    <property type="evidence" value="ECO:0007669"/>
    <property type="project" value="InterPro"/>
</dbReference>
<dbReference type="Gene3D" id="3.40.50.1820">
    <property type="entry name" value="alpha/beta hydrolase"/>
    <property type="match status" value="1"/>
</dbReference>
<evidence type="ECO:0000313" key="2">
    <source>
        <dbReference type="Proteomes" id="UP000298781"/>
    </source>
</evidence>
<evidence type="ECO:0008006" key="3">
    <source>
        <dbReference type="Google" id="ProtNLM"/>
    </source>
</evidence>
<sequence>MKCVVFVPGTMGSILSTPDGEEVWPPTPLEVAFGYKRKQKLLREDLVVGDIVREVSCFDVYKPLLDTFGAIGFKEGGSGDRLHLFAYDWRRDLEALAAQLAARLDALPANATSIAIVAHSMGGLVGRLALEAGKFDTRPWFRKVNAFMTLATPHLGAPLALARILGLDSAMGISAADFREIAADRRYPSGYQLLPAPGEAACWDIKAGGTLGELNIYDPTVAGSLGLDPVLVARAAWVHATLAKAKAPAHIRYFYFAGTGHKTATRVNVGSSSKQVTRSEDAGDGTVPMWSALPKSAQKQLVVGEHASFFSETTFNAVFFRLFGKNFPTPPLGAAGTETAALSVQSLTIGKSDEVELVIAPSAPVVSVKGKVVLESSDGPGKPFTAFGAALKVSYSGPPIPILKLRLPAIGKPGFYRVRFVGKPSAQRPVQFAVTDK</sequence>
<evidence type="ECO:0000313" key="1">
    <source>
        <dbReference type="EMBL" id="QCI68359.1"/>
    </source>
</evidence>
<organism evidence="1 2">
    <name type="scientific">Phreatobacter stygius</name>
    <dbReference type="NCBI Taxonomy" id="1940610"/>
    <lineage>
        <taxon>Bacteria</taxon>
        <taxon>Pseudomonadati</taxon>
        <taxon>Pseudomonadota</taxon>
        <taxon>Alphaproteobacteria</taxon>
        <taxon>Hyphomicrobiales</taxon>
        <taxon>Phreatobacteraceae</taxon>
        <taxon>Phreatobacter</taxon>
    </lineage>
</organism>
<gene>
    <name evidence="1" type="ORF">E8M01_31520</name>
</gene>
<dbReference type="SUPFAM" id="SSF53474">
    <property type="entry name" value="alpha/beta-Hydrolases"/>
    <property type="match status" value="1"/>
</dbReference>
<keyword evidence="2" id="KW-1185">Reference proteome</keyword>
<dbReference type="GO" id="GO:0006629">
    <property type="term" value="P:lipid metabolic process"/>
    <property type="evidence" value="ECO:0007669"/>
    <property type="project" value="InterPro"/>
</dbReference>
<dbReference type="OrthoDB" id="869379at2"/>
<dbReference type="Pfam" id="PF02450">
    <property type="entry name" value="LCAT"/>
    <property type="match status" value="1"/>
</dbReference>
<dbReference type="InterPro" id="IPR029058">
    <property type="entry name" value="AB_hydrolase_fold"/>
</dbReference>
<dbReference type="InterPro" id="IPR003386">
    <property type="entry name" value="LACT/PDAT_acylTrfase"/>
</dbReference>
<accession>A0A4D7B3K8</accession>
<dbReference type="PANTHER" id="PTHR11440">
    <property type="entry name" value="LECITHIN-CHOLESTEROL ACYLTRANSFERASE-RELATED"/>
    <property type="match status" value="1"/>
</dbReference>
<dbReference type="EMBL" id="CP039690">
    <property type="protein sequence ID" value="QCI68359.1"/>
    <property type="molecule type" value="Genomic_DNA"/>
</dbReference>
<reference evidence="1 2" key="1">
    <citation type="submission" date="2019-04" db="EMBL/GenBank/DDBJ databases">
        <title>Phreatobacter aquaticus sp. nov.</title>
        <authorList>
            <person name="Choi A."/>
        </authorList>
    </citation>
    <scope>NUCLEOTIDE SEQUENCE [LARGE SCALE GENOMIC DNA]</scope>
    <source>
        <strain evidence="1 2">KCTC 52518</strain>
    </source>
</reference>
<dbReference type="Proteomes" id="UP000298781">
    <property type="component" value="Chromosome"/>
</dbReference>
<name>A0A4D7B3K8_9HYPH</name>